<keyword evidence="4 7" id="KW-0812">Transmembrane</keyword>
<protein>
    <submittedName>
        <fullName evidence="8">ABC transporter permease</fullName>
    </submittedName>
</protein>
<name>A0A3G8LGL4_9MOLU</name>
<dbReference type="PANTHER" id="PTHR30043:SF1">
    <property type="entry name" value="ABC TRANSPORT SYSTEM PERMEASE PROTEIN P69"/>
    <property type="match status" value="1"/>
</dbReference>
<feature type="transmembrane region" description="Helical" evidence="7">
    <location>
        <begin position="155"/>
        <end position="171"/>
    </location>
</feature>
<evidence type="ECO:0000313" key="8">
    <source>
        <dbReference type="EMBL" id="AZG68651.1"/>
    </source>
</evidence>
<dbReference type="Gene3D" id="1.10.3720.10">
    <property type="entry name" value="MetI-like"/>
    <property type="match status" value="1"/>
</dbReference>
<keyword evidence="9" id="KW-1185">Reference proteome</keyword>
<feature type="transmembrane region" description="Helical" evidence="7">
    <location>
        <begin position="300"/>
        <end position="321"/>
    </location>
</feature>
<proteinExistence type="predicted"/>
<evidence type="ECO:0000313" key="9">
    <source>
        <dbReference type="Proteomes" id="UP000275883"/>
    </source>
</evidence>
<dbReference type="AlphaFoldDB" id="A0A3G8LGL4"/>
<dbReference type="SUPFAM" id="SSF161098">
    <property type="entry name" value="MetI-like"/>
    <property type="match status" value="2"/>
</dbReference>
<dbReference type="EMBL" id="CP034044">
    <property type="protein sequence ID" value="AZG68651.1"/>
    <property type="molecule type" value="Genomic_DNA"/>
</dbReference>
<gene>
    <name evidence="8" type="ORF">EGN60_01560</name>
</gene>
<keyword evidence="5 7" id="KW-1133">Transmembrane helix</keyword>
<keyword evidence="3" id="KW-1003">Cell membrane</keyword>
<evidence type="ECO:0000256" key="2">
    <source>
        <dbReference type="ARBA" id="ARBA00022448"/>
    </source>
</evidence>
<feature type="transmembrane region" description="Helical" evidence="7">
    <location>
        <begin position="91"/>
        <end position="116"/>
    </location>
</feature>
<reference evidence="8 9" key="1">
    <citation type="submission" date="2018-11" db="EMBL/GenBank/DDBJ databases">
        <title>Genome sequence of Mycoplasma struthionis sp. nov.</title>
        <authorList>
            <person name="Spergser J."/>
        </authorList>
    </citation>
    <scope>NUCLEOTIDE SEQUENCE [LARGE SCALE GENOMIC DNA]</scope>
    <source>
        <strain evidence="8 9">237IA</strain>
    </source>
</reference>
<feature type="transmembrane region" description="Helical" evidence="7">
    <location>
        <begin position="230"/>
        <end position="247"/>
    </location>
</feature>
<organism evidence="8 9">
    <name type="scientific">Mycoplasma struthionis</name>
    <dbReference type="NCBI Taxonomy" id="538220"/>
    <lineage>
        <taxon>Bacteria</taxon>
        <taxon>Bacillati</taxon>
        <taxon>Mycoplasmatota</taxon>
        <taxon>Mollicutes</taxon>
        <taxon>Mycoplasmataceae</taxon>
        <taxon>Mycoplasma</taxon>
    </lineage>
</organism>
<feature type="transmembrane region" description="Helical" evidence="7">
    <location>
        <begin position="259"/>
        <end position="279"/>
    </location>
</feature>
<dbReference type="KEGG" id="mstr:EGN60_01560"/>
<evidence type="ECO:0000256" key="3">
    <source>
        <dbReference type="ARBA" id="ARBA00022475"/>
    </source>
</evidence>
<evidence type="ECO:0000256" key="7">
    <source>
        <dbReference type="SAM" id="Phobius"/>
    </source>
</evidence>
<keyword evidence="2" id="KW-0813">Transport</keyword>
<feature type="transmembrane region" description="Helical" evidence="7">
    <location>
        <begin position="30"/>
        <end position="54"/>
    </location>
</feature>
<accession>A0A3G8LGL4</accession>
<dbReference type="GO" id="GO:0005886">
    <property type="term" value="C:plasma membrane"/>
    <property type="evidence" value="ECO:0007669"/>
    <property type="project" value="UniProtKB-SubCell"/>
</dbReference>
<dbReference type="RefSeq" id="WP_124724345.1">
    <property type="nucleotide sequence ID" value="NZ_CP034044.1"/>
</dbReference>
<feature type="transmembrane region" description="Helical" evidence="7">
    <location>
        <begin position="128"/>
        <end position="149"/>
    </location>
</feature>
<dbReference type="OrthoDB" id="401373at2"/>
<dbReference type="InterPro" id="IPR035906">
    <property type="entry name" value="MetI-like_sf"/>
</dbReference>
<keyword evidence="6 7" id="KW-0472">Membrane</keyword>
<feature type="transmembrane region" description="Helical" evidence="7">
    <location>
        <begin position="528"/>
        <end position="546"/>
    </location>
</feature>
<dbReference type="PANTHER" id="PTHR30043">
    <property type="entry name" value="PHOSPHONATES TRANSPORT SYSTEM PERMEASE PROTEIN"/>
    <property type="match status" value="1"/>
</dbReference>
<evidence type="ECO:0000256" key="1">
    <source>
        <dbReference type="ARBA" id="ARBA00004651"/>
    </source>
</evidence>
<comment type="subcellular location">
    <subcellularLocation>
        <location evidence="1">Cell membrane</location>
        <topology evidence="1">Multi-pass membrane protein</topology>
    </subcellularLocation>
</comment>
<evidence type="ECO:0000256" key="5">
    <source>
        <dbReference type="ARBA" id="ARBA00022989"/>
    </source>
</evidence>
<feature type="transmembrane region" description="Helical" evidence="7">
    <location>
        <begin position="358"/>
        <end position="387"/>
    </location>
</feature>
<evidence type="ECO:0000256" key="4">
    <source>
        <dbReference type="ARBA" id="ARBA00022692"/>
    </source>
</evidence>
<dbReference type="Proteomes" id="UP000275883">
    <property type="component" value="Chromosome"/>
</dbReference>
<sequence>MNTNLDIKTSLVNDYLIKDSKKIKASKSSIFKIFIFLLIIGLIILSIVIINFSFSSNGLSLFSRNLKNFFTPVQKSEIFLNQNLWILSFKFLFTSIKITFLGTTIGLILALITSYFSNLKMNYKFIAIPFKIVVILLRLLPELFFIYLFQNSAEKMIAINLIFIWFTWLWLHEYFSQIIENADFNIYYWMLKNKTSRFYAFKKEIWPQIRVKFFNYIFYAFESNIRWSTILSKLAFPGIGLLINPSISSLDNYYNELLIPLVTLLGFLLFLELSSYLLKKFFFVSKSHEFNYKKYQIDKGIKNFVLILLLILFITLIALAIKDLNGLKFYNSQAKKNFKDFFNPNWSEIKFSLDKQGIFWIVLELLALVFLTLVMTLFIAYFKMFLLTSSLVKKTIKSIFGFSNIFIRTIPVISLYFLISALYNMPAAAFSIVFSIHGASTLSRAMTSSLNNISINKIEQLKKNHFSLLRIYHDYVLVTIKTDLITFISFEIEKTLRNFITYGLYSASLFGEKIIQTRVREIPEIAPYLWLSFFILAIISFTSYLLRNNNYNKLKFSIKNLFLNKTKKDWTMVYSLVQSFLIF</sequence>
<feature type="transmembrane region" description="Helical" evidence="7">
    <location>
        <begin position="399"/>
        <end position="419"/>
    </location>
</feature>
<evidence type="ECO:0000256" key="6">
    <source>
        <dbReference type="ARBA" id="ARBA00023136"/>
    </source>
</evidence>